<name>A0ABQ7X940_BRANA</name>
<dbReference type="EMBL" id="JAGKQM010001062">
    <property type="protein sequence ID" value="KAH0852458.1"/>
    <property type="molecule type" value="Genomic_DNA"/>
</dbReference>
<keyword evidence="2" id="KW-1185">Reference proteome</keyword>
<reference evidence="1 2" key="1">
    <citation type="submission" date="2021-05" db="EMBL/GenBank/DDBJ databases">
        <title>Genome Assembly of Synthetic Allotetraploid Brassica napus Reveals Homoeologous Exchanges between Subgenomes.</title>
        <authorList>
            <person name="Davis J.T."/>
        </authorList>
    </citation>
    <scope>NUCLEOTIDE SEQUENCE [LARGE SCALE GENOMIC DNA]</scope>
    <source>
        <strain evidence="2">cv. Da-Ae</strain>
        <tissue evidence="1">Seedling</tissue>
    </source>
</reference>
<organism evidence="1 2">
    <name type="scientific">Brassica napus</name>
    <name type="common">Rape</name>
    <dbReference type="NCBI Taxonomy" id="3708"/>
    <lineage>
        <taxon>Eukaryota</taxon>
        <taxon>Viridiplantae</taxon>
        <taxon>Streptophyta</taxon>
        <taxon>Embryophyta</taxon>
        <taxon>Tracheophyta</taxon>
        <taxon>Spermatophyta</taxon>
        <taxon>Magnoliopsida</taxon>
        <taxon>eudicotyledons</taxon>
        <taxon>Gunneridae</taxon>
        <taxon>Pentapetalae</taxon>
        <taxon>rosids</taxon>
        <taxon>malvids</taxon>
        <taxon>Brassicales</taxon>
        <taxon>Brassicaceae</taxon>
        <taxon>Brassiceae</taxon>
        <taxon>Brassica</taxon>
    </lineage>
</organism>
<dbReference type="Proteomes" id="UP000824890">
    <property type="component" value="Unassembled WGS sequence"/>
</dbReference>
<comment type="caution">
    <text evidence="1">The sequence shown here is derived from an EMBL/GenBank/DDBJ whole genome shotgun (WGS) entry which is preliminary data.</text>
</comment>
<evidence type="ECO:0000313" key="1">
    <source>
        <dbReference type="EMBL" id="KAH0852458.1"/>
    </source>
</evidence>
<gene>
    <name evidence="1" type="ORF">HID58_093997</name>
</gene>
<protein>
    <submittedName>
        <fullName evidence="1">Uncharacterized protein</fullName>
    </submittedName>
</protein>
<sequence length="38" mass="4678">MTDVERNWQIIHKRPTRRNKGANLEDIKKMTNFMMLFI</sequence>
<accession>A0ABQ7X940</accession>
<proteinExistence type="predicted"/>
<evidence type="ECO:0000313" key="2">
    <source>
        <dbReference type="Proteomes" id="UP000824890"/>
    </source>
</evidence>